<proteinExistence type="predicted"/>
<organism evidence="1">
    <name type="scientific">Hexamita inflata</name>
    <dbReference type="NCBI Taxonomy" id="28002"/>
    <lineage>
        <taxon>Eukaryota</taxon>
        <taxon>Metamonada</taxon>
        <taxon>Diplomonadida</taxon>
        <taxon>Hexamitidae</taxon>
        <taxon>Hexamitinae</taxon>
        <taxon>Hexamita</taxon>
    </lineage>
</organism>
<protein>
    <submittedName>
        <fullName evidence="2">Hypothetical_protein</fullName>
    </submittedName>
</protein>
<reference evidence="1" key="1">
    <citation type="submission" date="2023-06" db="EMBL/GenBank/DDBJ databases">
        <authorList>
            <person name="Kurt Z."/>
        </authorList>
    </citation>
    <scope>NUCLEOTIDE SEQUENCE</scope>
</reference>
<keyword evidence="3" id="KW-1185">Reference proteome</keyword>
<dbReference type="EMBL" id="CAXDID020000004">
    <property type="protein sequence ID" value="CAL5973517.1"/>
    <property type="molecule type" value="Genomic_DNA"/>
</dbReference>
<accession>A0AA86P759</accession>
<dbReference type="AlphaFoldDB" id="A0AA86P759"/>
<evidence type="ECO:0000313" key="3">
    <source>
        <dbReference type="Proteomes" id="UP001642409"/>
    </source>
</evidence>
<name>A0AA86P759_9EUKA</name>
<comment type="caution">
    <text evidence="1">The sequence shown here is derived from an EMBL/GenBank/DDBJ whole genome shotgun (WGS) entry which is preliminary data.</text>
</comment>
<gene>
    <name evidence="1" type="ORF">HINF_LOCUS20869</name>
    <name evidence="2" type="ORF">HINF_LOCUS2415</name>
</gene>
<evidence type="ECO:0000313" key="1">
    <source>
        <dbReference type="EMBL" id="CAI9933224.1"/>
    </source>
</evidence>
<sequence>MKSLFQNLELIIQTNISKLSNLVQDYHTDLQLDIVSVNETLHESLNNFRTNITQYFKLSSDQNTMTQYFINNLKNETSDKLSMINASINENQLNIKNNFTLTSQILDQVKSQINNVVTNSYFQTEINLLKQQMQNISSSVGQSMTNAQYRCIMIGLYYNNQYQSTGDVWKYGQTMSSQGCTY</sequence>
<dbReference type="EMBL" id="CATOUU010000531">
    <property type="protein sequence ID" value="CAI9933224.1"/>
    <property type="molecule type" value="Genomic_DNA"/>
</dbReference>
<reference evidence="2 3" key="2">
    <citation type="submission" date="2024-07" db="EMBL/GenBank/DDBJ databases">
        <authorList>
            <person name="Akdeniz Z."/>
        </authorList>
    </citation>
    <scope>NUCLEOTIDE SEQUENCE [LARGE SCALE GENOMIC DNA]</scope>
</reference>
<dbReference type="Proteomes" id="UP001642409">
    <property type="component" value="Unassembled WGS sequence"/>
</dbReference>
<evidence type="ECO:0000313" key="2">
    <source>
        <dbReference type="EMBL" id="CAL5973517.1"/>
    </source>
</evidence>